<evidence type="ECO:0000256" key="2">
    <source>
        <dbReference type="ARBA" id="ARBA00022803"/>
    </source>
</evidence>
<dbReference type="InterPro" id="IPR011990">
    <property type="entry name" value="TPR-like_helical_dom_sf"/>
</dbReference>
<evidence type="ECO:0000259" key="5">
    <source>
        <dbReference type="Pfam" id="PF13231"/>
    </source>
</evidence>
<dbReference type="Pfam" id="PF13414">
    <property type="entry name" value="TPR_11"/>
    <property type="match status" value="1"/>
</dbReference>
<dbReference type="EMBL" id="MGDI01000010">
    <property type="protein sequence ID" value="OGL54631.1"/>
    <property type="molecule type" value="Genomic_DNA"/>
</dbReference>
<dbReference type="InterPro" id="IPR019734">
    <property type="entry name" value="TPR_rpt"/>
</dbReference>
<feature type="transmembrane region" description="Helical" evidence="4">
    <location>
        <begin position="311"/>
        <end position="328"/>
    </location>
</feature>
<keyword evidence="4" id="KW-0812">Transmembrane</keyword>
<feature type="transmembrane region" description="Helical" evidence="4">
    <location>
        <begin position="340"/>
        <end position="358"/>
    </location>
</feature>
<gene>
    <name evidence="6" type="ORF">A3G31_12175</name>
</gene>
<organism evidence="6 7">
    <name type="scientific">Candidatus Schekmanbacteria bacterium RIFCSPLOWO2_12_FULL_38_15</name>
    <dbReference type="NCBI Taxonomy" id="1817883"/>
    <lineage>
        <taxon>Bacteria</taxon>
        <taxon>Candidatus Schekmaniibacteriota</taxon>
    </lineage>
</organism>
<dbReference type="Pfam" id="PF00515">
    <property type="entry name" value="TPR_1"/>
    <property type="match status" value="1"/>
</dbReference>
<dbReference type="AlphaFoldDB" id="A0A1F7SLI7"/>
<evidence type="ECO:0000256" key="4">
    <source>
        <dbReference type="SAM" id="Phobius"/>
    </source>
</evidence>
<keyword evidence="4" id="KW-1133">Transmembrane helix</keyword>
<feature type="transmembrane region" description="Helical" evidence="4">
    <location>
        <begin position="282"/>
        <end position="304"/>
    </location>
</feature>
<keyword evidence="4" id="KW-0472">Membrane</keyword>
<name>A0A1F7SLI7_9BACT</name>
<evidence type="ECO:0000256" key="1">
    <source>
        <dbReference type="ARBA" id="ARBA00022737"/>
    </source>
</evidence>
<protein>
    <recommendedName>
        <fullName evidence="5">Glycosyltransferase RgtA/B/C/D-like domain-containing protein</fullName>
    </recommendedName>
</protein>
<feature type="repeat" description="TPR" evidence="3">
    <location>
        <begin position="550"/>
        <end position="583"/>
    </location>
</feature>
<sequence length="639" mass="73685">MNRKLLFLSATAIIIFSIYTISLDNPFYWDDEELVVNNYVLRTPLNFKNYFFSNPIPQRPVVTFSFALNYVIFGLKPFGYHLTQILLHICNTALVFYIANLTFRNEWVSVLSGAIFALHPIHTEAVNLFLGRSDLVCCFFFLTSFLLYIKSLDAEGDRKKLFYYFSLIAYVLSMLSKEIAIVLPFLIIIYDRVIGRREIKISLSRFSSYIPYFLLSVFYFVFWYLILHGSNLEDKKNSVLNFWGGNIYSNFLMQLVVIKKYIKLLLIPAGMSGWYEIPAPGSILNTEIFISIGILTLLVLACIFKLREESLFSVLWLFVTFLPISNLIPIPGSMMAERWLYIPSVGFSLFLALIIKNLESIVRQKNNYRRFVSALLVIFFVLYSLLSYARNLDYDSEVIFFKNIYDKSPSSQLARSNLGLAYLRENHPDESIKILEPLAKEGKSPFLYLILNNLGGAYEKKGNIKRAEKFYKAAAKLKNDYADANINLGSLYMNLGRTKEAKDKFNEVIKLDPRNPHAHYNLGLFCFMEGRDDEAIKEYKESIKMRPDLADAHSNLGLVYYRKGLMDLARIECEKAIKLDPKYPQAYGNLGLIYMEQGKEDMAMKNFKKVLEIDPKNSLAINYIKEIEASLGKPQRGSK</sequence>
<feature type="transmembrane region" description="Helical" evidence="4">
    <location>
        <begin position="85"/>
        <end position="103"/>
    </location>
</feature>
<reference evidence="6 7" key="1">
    <citation type="journal article" date="2016" name="Nat. Commun.">
        <title>Thousands of microbial genomes shed light on interconnected biogeochemical processes in an aquifer system.</title>
        <authorList>
            <person name="Anantharaman K."/>
            <person name="Brown C.T."/>
            <person name="Hug L.A."/>
            <person name="Sharon I."/>
            <person name="Castelle C.J."/>
            <person name="Probst A.J."/>
            <person name="Thomas B.C."/>
            <person name="Singh A."/>
            <person name="Wilkins M.J."/>
            <person name="Karaoz U."/>
            <person name="Brodie E.L."/>
            <person name="Williams K.H."/>
            <person name="Hubbard S.S."/>
            <person name="Banfield J.F."/>
        </authorList>
    </citation>
    <scope>NUCLEOTIDE SEQUENCE [LARGE SCALE GENOMIC DNA]</scope>
</reference>
<evidence type="ECO:0000313" key="7">
    <source>
        <dbReference type="Proteomes" id="UP000178082"/>
    </source>
</evidence>
<dbReference type="STRING" id="1817883.A3G31_12175"/>
<proteinExistence type="predicted"/>
<feature type="transmembrane region" description="Helical" evidence="4">
    <location>
        <begin position="129"/>
        <end position="149"/>
    </location>
</feature>
<feature type="transmembrane region" description="Helical" evidence="4">
    <location>
        <begin position="239"/>
        <end position="262"/>
    </location>
</feature>
<dbReference type="SUPFAM" id="SSF48452">
    <property type="entry name" value="TPR-like"/>
    <property type="match status" value="1"/>
</dbReference>
<evidence type="ECO:0000256" key="3">
    <source>
        <dbReference type="PROSITE-ProRule" id="PRU00339"/>
    </source>
</evidence>
<dbReference type="PROSITE" id="PS50293">
    <property type="entry name" value="TPR_REGION"/>
    <property type="match status" value="2"/>
</dbReference>
<dbReference type="Pfam" id="PF13231">
    <property type="entry name" value="PMT_2"/>
    <property type="match status" value="1"/>
</dbReference>
<dbReference type="PANTHER" id="PTHR44227:SF3">
    <property type="entry name" value="PROTEIN O-MANNOSYL-TRANSFERASE TMTC4"/>
    <property type="match status" value="1"/>
</dbReference>
<feature type="transmembrane region" description="Helical" evidence="4">
    <location>
        <begin position="209"/>
        <end position="227"/>
    </location>
</feature>
<dbReference type="InterPro" id="IPR038731">
    <property type="entry name" value="RgtA/B/C-like"/>
</dbReference>
<feature type="domain" description="Glycosyltransferase RgtA/B/C/D-like" evidence="5">
    <location>
        <begin position="60"/>
        <end position="196"/>
    </location>
</feature>
<keyword evidence="1" id="KW-0677">Repeat</keyword>
<keyword evidence="2 3" id="KW-0802">TPR repeat</keyword>
<feature type="transmembrane region" description="Helical" evidence="4">
    <location>
        <begin position="161"/>
        <end position="189"/>
    </location>
</feature>
<dbReference type="SMART" id="SM00028">
    <property type="entry name" value="TPR"/>
    <property type="match status" value="5"/>
</dbReference>
<feature type="repeat" description="TPR" evidence="3">
    <location>
        <begin position="584"/>
        <end position="617"/>
    </location>
</feature>
<dbReference type="Gene3D" id="1.25.40.10">
    <property type="entry name" value="Tetratricopeptide repeat domain"/>
    <property type="match status" value="2"/>
</dbReference>
<dbReference type="Pfam" id="PF14559">
    <property type="entry name" value="TPR_19"/>
    <property type="match status" value="1"/>
</dbReference>
<feature type="repeat" description="TPR" evidence="3">
    <location>
        <begin position="516"/>
        <end position="549"/>
    </location>
</feature>
<feature type="repeat" description="TPR" evidence="3">
    <location>
        <begin position="482"/>
        <end position="515"/>
    </location>
</feature>
<comment type="caution">
    <text evidence="6">The sequence shown here is derived from an EMBL/GenBank/DDBJ whole genome shotgun (WGS) entry which is preliminary data.</text>
</comment>
<feature type="repeat" description="TPR" evidence="3">
    <location>
        <begin position="448"/>
        <end position="481"/>
    </location>
</feature>
<dbReference type="InterPro" id="IPR052346">
    <property type="entry name" value="O-mannosyl-transferase_TMTC"/>
</dbReference>
<dbReference type="PROSITE" id="PS50005">
    <property type="entry name" value="TPR"/>
    <property type="match status" value="5"/>
</dbReference>
<accession>A0A1F7SLI7</accession>
<dbReference type="Proteomes" id="UP000178082">
    <property type="component" value="Unassembled WGS sequence"/>
</dbReference>
<evidence type="ECO:0000313" key="6">
    <source>
        <dbReference type="EMBL" id="OGL54631.1"/>
    </source>
</evidence>
<dbReference type="PANTHER" id="PTHR44227">
    <property type="match status" value="1"/>
</dbReference>
<feature type="transmembrane region" description="Helical" evidence="4">
    <location>
        <begin position="370"/>
        <end position="389"/>
    </location>
</feature>